<dbReference type="OrthoDB" id="9783963at2"/>
<dbReference type="AlphaFoldDB" id="H7EL83"/>
<reference evidence="2 3" key="1">
    <citation type="submission" date="2011-09" db="EMBL/GenBank/DDBJ databases">
        <title>The draft genome of Treponema saccharophilum DSM 2985.</title>
        <authorList>
            <consortium name="US DOE Joint Genome Institute (JGI-PGF)"/>
            <person name="Lucas S."/>
            <person name="Copeland A."/>
            <person name="Lapidus A."/>
            <person name="Glavina del Rio T."/>
            <person name="Dalin E."/>
            <person name="Tice H."/>
            <person name="Bruce D."/>
            <person name="Goodwin L."/>
            <person name="Pitluck S."/>
            <person name="Peters L."/>
            <person name="Kyrpides N."/>
            <person name="Mavromatis K."/>
            <person name="Ivanova N."/>
            <person name="Markowitz V."/>
            <person name="Cheng J.-F."/>
            <person name="Hugenholtz P."/>
            <person name="Woyke T."/>
            <person name="Wu D."/>
            <person name="Gronow S."/>
            <person name="Wellnitz S."/>
            <person name="Brambilla E."/>
            <person name="Klenk H.-P."/>
            <person name="Eisen J.A."/>
        </authorList>
    </citation>
    <scope>NUCLEOTIDE SEQUENCE [LARGE SCALE GENOMIC DNA]</scope>
    <source>
        <strain evidence="2 3">DSM 2985</strain>
    </source>
</reference>
<comment type="caution">
    <text evidence="2">The sequence shown here is derived from an EMBL/GenBank/DDBJ whole genome shotgun (WGS) entry which is preliminary data.</text>
</comment>
<gene>
    <name evidence="2" type="ORF">TresaDRAFT_2004</name>
</gene>
<dbReference type="PANTHER" id="PTHR35811:SF1">
    <property type="entry name" value="HTH OST-TYPE DOMAIN-CONTAINING PROTEIN"/>
    <property type="match status" value="1"/>
</dbReference>
<dbReference type="eggNOG" id="COG1432">
    <property type="taxonomic scope" value="Bacteria"/>
</dbReference>
<evidence type="ECO:0000259" key="1">
    <source>
        <dbReference type="Pfam" id="PF01936"/>
    </source>
</evidence>
<evidence type="ECO:0000313" key="3">
    <source>
        <dbReference type="Proteomes" id="UP000003571"/>
    </source>
</evidence>
<sequence length="319" mass="37139">MENKFRNIAVLIDAENVSSKKVEKAFEKIEKFGKVTLKRLYGNFKEKKVLEYEDLCKKKSIRTVHQFSCASKKNSSDILLVIDAMDLLYKQIYDCFVIIASDSDYTALCQRIFEDGFSVIGFGEKEKTTESFRKSCTEFIFLDDFSESSMNKVIPTKDEDAVDKIHELLFDFWSENKKKDDFAEINSASKFIRKNITFKSAGYKGIKEFLNSFPAKYEIDKESGKLYKYNLDCEGKKEKINKEPSIKSDDEKNHSYIHEAYEKSKKGENKFVLTSTIGAYIKKEKKFQIKGLEAFLKKFPDKYKLKNDEKNAKMMKCLD</sequence>
<keyword evidence="3" id="KW-1185">Reference proteome</keyword>
<dbReference type="Proteomes" id="UP000003571">
    <property type="component" value="Unassembled WGS sequence"/>
</dbReference>
<dbReference type="STRING" id="907348.TresaDRAFT_2004"/>
<dbReference type="RefSeq" id="WP_002704614.1">
    <property type="nucleotide sequence ID" value="NZ_AGRW01000048.1"/>
</dbReference>
<dbReference type="EMBL" id="AGRW01000048">
    <property type="protein sequence ID" value="EIC01615.1"/>
    <property type="molecule type" value="Genomic_DNA"/>
</dbReference>
<proteinExistence type="predicted"/>
<evidence type="ECO:0000313" key="2">
    <source>
        <dbReference type="EMBL" id="EIC01615.1"/>
    </source>
</evidence>
<dbReference type="GO" id="GO:0004540">
    <property type="term" value="F:RNA nuclease activity"/>
    <property type="evidence" value="ECO:0007669"/>
    <property type="project" value="InterPro"/>
</dbReference>
<dbReference type="Gene3D" id="3.40.50.1010">
    <property type="entry name" value="5'-nuclease"/>
    <property type="match status" value="1"/>
</dbReference>
<protein>
    <recommendedName>
        <fullName evidence="1">NYN domain-containing protein</fullName>
    </recommendedName>
</protein>
<dbReference type="InterPro" id="IPR021139">
    <property type="entry name" value="NYN"/>
</dbReference>
<dbReference type="PATRIC" id="fig|907348.3.peg.1667"/>
<organism evidence="2 3">
    <name type="scientific">Treponema saccharophilum DSM 2985</name>
    <dbReference type="NCBI Taxonomy" id="907348"/>
    <lineage>
        <taxon>Bacteria</taxon>
        <taxon>Pseudomonadati</taxon>
        <taxon>Spirochaetota</taxon>
        <taxon>Spirochaetia</taxon>
        <taxon>Spirochaetales</taxon>
        <taxon>Treponemataceae</taxon>
        <taxon>Treponema</taxon>
    </lineage>
</organism>
<feature type="domain" description="NYN" evidence="1">
    <location>
        <begin position="7"/>
        <end position="143"/>
    </location>
</feature>
<dbReference type="Pfam" id="PF01936">
    <property type="entry name" value="NYN"/>
    <property type="match status" value="1"/>
</dbReference>
<dbReference type="PANTHER" id="PTHR35811">
    <property type="entry name" value="SLR1870 PROTEIN"/>
    <property type="match status" value="1"/>
</dbReference>
<dbReference type="CDD" id="cd11297">
    <property type="entry name" value="PIN_LabA-like_N_1"/>
    <property type="match status" value="1"/>
</dbReference>
<accession>H7EL83</accession>
<name>H7EL83_9SPIR</name>